<dbReference type="PROSITE" id="PS50928">
    <property type="entry name" value="ABC_TM1"/>
    <property type="match status" value="1"/>
</dbReference>
<dbReference type="PANTHER" id="PTHR32243:SF24">
    <property type="entry name" value="DIACETYLCHITOBIOSE UPTAKE SYSTEM PERMEASE PROTEIN NGCG"/>
    <property type="match status" value="1"/>
</dbReference>
<dbReference type="AlphaFoldDB" id="A0A2S0KN99"/>
<evidence type="ECO:0000256" key="4">
    <source>
        <dbReference type="ARBA" id="ARBA00022692"/>
    </source>
</evidence>
<evidence type="ECO:0000256" key="3">
    <source>
        <dbReference type="ARBA" id="ARBA00022475"/>
    </source>
</evidence>
<dbReference type="Pfam" id="PF00528">
    <property type="entry name" value="BPD_transp_1"/>
    <property type="match status" value="1"/>
</dbReference>
<feature type="transmembrane region" description="Helical" evidence="7">
    <location>
        <begin position="95"/>
        <end position="120"/>
    </location>
</feature>
<dbReference type="InterPro" id="IPR050901">
    <property type="entry name" value="BP-dep_ABC_trans_perm"/>
</dbReference>
<evidence type="ECO:0000259" key="8">
    <source>
        <dbReference type="PROSITE" id="PS50928"/>
    </source>
</evidence>
<sequence>MKKTNIETFEYKKNKAPGKQIAIDTLVHVILAILAIIWLFPLVWLFLNSFRGNPGGSGHFIGNYMPTLFPEEWTFANYKSLFTPDRTAVINFPRLFFNTLLISVFSCIISTTFVVAVSYVMSRRRFKARQGIIRFSMILGLFPGFMAIVAIYQILKASGLLEGNFIYLALILMYSAGSGTGFLLLKGYMDSIPYDLDEAATIDGATQWQIFTRIIIPVAKPMIVYQVLTSFLGPWLDFIGARVIAGANANYWTVSVGLFNMLQKENINSWYGSFLAGAVLVTIPIGGLTIYMQRFYNQSLAGAVKG</sequence>
<protein>
    <submittedName>
        <fullName evidence="9">Sugar ABC transporter permease</fullName>
    </submittedName>
</protein>
<evidence type="ECO:0000256" key="1">
    <source>
        <dbReference type="ARBA" id="ARBA00004651"/>
    </source>
</evidence>
<feature type="transmembrane region" description="Helical" evidence="7">
    <location>
        <begin position="132"/>
        <end position="153"/>
    </location>
</feature>
<evidence type="ECO:0000256" key="6">
    <source>
        <dbReference type="ARBA" id="ARBA00023136"/>
    </source>
</evidence>
<accession>A0A2S0KN99</accession>
<dbReference type="InterPro" id="IPR035906">
    <property type="entry name" value="MetI-like_sf"/>
</dbReference>
<keyword evidence="2 7" id="KW-0813">Transport</keyword>
<dbReference type="CDD" id="cd06261">
    <property type="entry name" value="TM_PBP2"/>
    <property type="match status" value="1"/>
</dbReference>
<dbReference type="OrthoDB" id="9794684at2"/>
<feature type="domain" description="ABC transmembrane type-1" evidence="8">
    <location>
        <begin position="96"/>
        <end position="292"/>
    </location>
</feature>
<evidence type="ECO:0000256" key="2">
    <source>
        <dbReference type="ARBA" id="ARBA00022448"/>
    </source>
</evidence>
<proteinExistence type="inferred from homology"/>
<gene>
    <name evidence="9" type="ORF">C5Q98_04445</name>
</gene>
<keyword evidence="5 7" id="KW-1133">Transmembrane helix</keyword>
<evidence type="ECO:0000313" key="9">
    <source>
        <dbReference type="EMBL" id="AVM42511.1"/>
    </source>
</evidence>
<dbReference type="Gene3D" id="1.10.3720.10">
    <property type="entry name" value="MetI-like"/>
    <property type="match status" value="1"/>
</dbReference>
<dbReference type="RefSeq" id="WP_106012469.1">
    <property type="nucleotide sequence ID" value="NZ_CP027226.1"/>
</dbReference>
<dbReference type="PANTHER" id="PTHR32243">
    <property type="entry name" value="MALTOSE TRANSPORT SYSTEM PERMEASE-RELATED"/>
    <property type="match status" value="1"/>
</dbReference>
<dbReference type="GO" id="GO:0005886">
    <property type="term" value="C:plasma membrane"/>
    <property type="evidence" value="ECO:0007669"/>
    <property type="project" value="UniProtKB-SubCell"/>
</dbReference>
<evidence type="ECO:0000256" key="7">
    <source>
        <dbReference type="RuleBase" id="RU363032"/>
    </source>
</evidence>
<comment type="similarity">
    <text evidence="7">Belongs to the binding-protein-dependent transport system permease family.</text>
</comment>
<dbReference type="EMBL" id="CP027226">
    <property type="protein sequence ID" value="AVM42511.1"/>
    <property type="molecule type" value="Genomic_DNA"/>
</dbReference>
<feature type="transmembrane region" description="Helical" evidence="7">
    <location>
        <begin position="270"/>
        <end position="291"/>
    </location>
</feature>
<keyword evidence="10" id="KW-1185">Reference proteome</keyword>
<dbReference type="Proteomes" id="UP000237947">
    <property type="component" value="Chromosome"/>
</dbReference>
<dbReference type="SUPFAM" id="SSF161098">
    <property type="entry name" value="MetI-like"/>
    <property type="match status" value="1"/>
</dbReference>
<feature type="transmembrane region" description="Helical" evidence="7">
    <location>
        <begin position="21"/>
        <end position="47"/>
    </location>
</feature>
<keyword evidence="4 7" id="KW-0812">Transmembrane</keyword>
<dbReference type="KEGG" id="fsa:C5Q98_04445"/>
<organism evidence="9 10">
    <name type="scientific">Fastidiosipila sanguinis</name>
    <dbReference type="NCBI Taxonomy" id="236753"/>
    <lineage>
        <taxon>Bacteria</taxon>
        <taxon>Bacillati</taxon>
        <taxon>Bacillota</taxon>
        <taxon>Clostridia</taxon>
        <taxon>Eubacteriales</taxon>
        <taxon>Oscillospiraceae</taxon>
        <taxon>Fastidiosipila</taxon>
    </lineage>
</organism>
<comment type="subcellular location">
    <subcellularLocation>
        <location evidence="1 7">Cell membrane</location>
        <topology evidence="1 7">Multi-pass membrane protein</topology>
    </subcellularLocation>
</comment>
<dbReference type="InterPro" id="IPR000515">
    <property type="entry name" value="MetI-like"/>
</dbReference>
<keyword evidence="3" id="KW-1003">Cell membrane</keyword>
<reference evidence="10" key="1">
    <citation type="submission" date="2018-02" db="EMBL/GenBank/DDBJ databases">
        <authorList>
            <person name="Holder M.E."/>
            <person name="Ajami N.J."/>
            <person name="Petrosino J.F."/>
        </authorList>
    </citation>
    <scope>NUCLEOTIDE SEQUENCE [LARGE SCALE GENOMIC DNA]</scope>
    <source>
        <strain evidence="10">CCUG 47711</strain>
    </source>
</reference>
<keyword evidence="6 7" id="KW-0472">Membrane</keyword>
<evidence type="ECO:0000256" key="5">
    <source>
        <dbReference type="ARBA" id="ARBA00022989"/>
    </source>
</evidence>
<dbReference type="GO" id="GO:0055085">
    <property type="term" value="P:transmembrane transport"/>
    <property type="evidence" value="ECO:0007669"/>
    <property type="project" value="InterPro"/>
</dbReference>
<evidence type="ECO:0000313" key="10">
    <source>
        <dbReference type="Proteomes" id="UP000237947"/>
    </source>
</evidence>
<feature type="transmembrane region" description="Helical" evidence="7">
    <location>
        <begin position="165"/>
        <end position="185"/>
    </location>
</feature>
<name>A0A2S0KN99_9FIRM</name>